<dbReference type="SMART" id="SM00448">
    <property type="entry name" value="REC"/>
    <property type="match status" value="1"/>
</dbReference>
<dbReference type="GO" id="GO:0005634">
    <property type="term" value="C:nucleus"/>
    <property type="evidence" value="ECO:0007669"/>
    <property type="project" value="UniProtKB-SubCell"/>
</dbReference>
<comment type="similarity">
    <text evidence="2">Belongs to the ARR-like family.</text>
</comment>
<evidence type="ECO:0000256" key="2">
    <source>
        <dbReference type="ARBA" id="ARBA00010330"/>
    </source>
</evidence>
<dbReference type="InterPro" id="IPR011006">
    <property type="entry name" value="CheY-like_superfamily"/>
</dbReference>
<comment type="caution">
    <text evidence="11">The sequence shown here is derived from an EMBL/GenBank/DDBJ whole genome shotgun (WGS) entry which is preliminary data.</text>
</comment>
<dbReference type="GO" id="GO:0000160">
    <property type="term" value="P:phosphorelay signal transduction system"/>
    <property type="evidence" value="ECO:0007669"/>
    <property type="project" value="UniProtKB-KW"/>
</dbReference>
<dbReference type="SUPFAM" id="SSF52172">
    <property type="entry name" value="CheY-like"/>
    <property type="match status" value="1"/>
</dbReference>
<dbReference type="Gene3D" id="3.40.50.2300">
    <property type="match status" value="1"/>
</dbReference>
<comment type="caution">
    <text evidence="6">Lacks conserved residue(s) required for the propagation of feature annotation.</text>
</comment>
<feature type="compositionally biased region" description="Polar residues" evidence="8">
    <location>
        <begin position="536"/>
        <end position="558"/>
    </location>
</feature>
<dbReference type="Pfam" id="PF06203">
    <property type="entry name" value="CCT"/>
    <property type="match status" value="1"/>
</dbReference>
<evidence type="ECO:0000256" key="1">
    <source>
        <dbReference type="ARBA" id="ARBA00004123"/>
    </source>
</evidence>
<dbReference type="PANTHER" id="PTHR43874">
    <property type="entry name" value="TWO-COMPONENT RESPONSE REGULATOR"/>
    <property type="match status" value="1"/>
</dbReference>
<dbReference type="ExpressionAtlas" id="A0A3L6DWY4">
    <property type="expression patterns" value="baseline and differential"/>
</dbReference>
<dbReference type="InterPro" id="IPR045279">
    <property type="entry name" value="ARR-like"/>
</dbReference>
<evidence type="ECO:0000259" key="9">
    <source>
        <dbReference type="PROSITE" id="PS50110"/>
    </source>
</evidence>
<dbReference type="PANTHER" id="PTHR43874:SF146">
    <property type="entry name" value="TWO-COMPONENT RESPONSE REGULATOR-LIKE APRR9"/>
    <property type="match status" value="1"/>
</dbReference>
<dbReference type="EMBL" id="NCVQ01000008">
    <property type="protein sequence ID" value="PWZ13236.1"/>
    <property type="molecule type" value="Genomic_DNA"/>
</dbReference>
<protein>
    <submittedName>
        <fullName evidence="12">Two-component response regulator-like PRR95</fullName>
    </submittedName>
</protein>
<feature type="domain" description="CCT" evidence="10">
    <location>
        <begin position="657"/>
        <end position="699"/>
    </location>
</feature>
<gene>
    <name evidence="11" type="ORF">Zm00014a_002554</name>
</gene>
<dbReference type="InterPro" id="IPR010402">
    <property type="entry name" value="CCT_domain"/>
</dbReference>
<dbReference type="GO" id="GO:0048511">
    <property type="term" value="P:rhythmic process"/>
    <property type="evidence" value="ECO:0007669"/>
    <property type="project" value="UniProtKB-KW"/>
</dbReference>
<feature type="domain" description="Response regulatory" evidence="9">
    <location>
        <begin position="121"/>
        <end position="239"/>
    </location>
</feature>
<accession>A0A3L6DXA3</accession>
<evidence type="ECO:0000256" key="3">
    <source>
        <dbReference type="ARBA" id="ARBA00023012"/>
    </source>
</evidence>
<dbReference type="GO" id="GO:0009736">
    <property type="term" value="P:cytokinin-activated signaling pathway"/>
    <property type="evidence" value="ECO:0007669"/>
    <property type="project" value="InterPro"/>
</dbReference>
<dbReference type="CDD" id="cd17582">
    <property type="entry name" value="psREC_PRR"/>
    <property type="match status" value="1"/>
</dbReference>
<evidence type="ECO:0000256" key="7">
    <source>
        <dbReference type="PROSITE-ProRule" id="PRU00357"/>
    </source>
</evidence>
<dbReference type="PROSITE" id="PS50110">
    <property type="entry name" value="RESPONSE_REGULATORY"/>
    <property type="match status" value="1"/>
</dbReference>
<keyword evidence="4" id="KW-0090">Biological rhythms</keyword>
<evidence type="ECO:0000259" key="10">
    <source>
        <dbReference type="PROSITE" id="PS51017"/>
    </source>
</evidence>
<keyword evidence="3" id="KW-0902">Two-component regulatory system</keyword>
<name>A0A3L6DWY4_MAIZE</name>
<comment type="subcellular location">
    <subcellularLocation>
        <location evidence="1 7">Nucleus</location>
    </subcellularLocation>
</comment>
<organism evidence="11">
    <name type="scientific">Zea mays</name>
    <name type="common">Maize</name>
    <dbReference type="NCBI Taxonomy" id="4577"/>
    <lineage>
        <taxon>Eukaryota</taxon>
        <taxon>Viridiplantae</taxon>
        <taxon>Streptophyta</taxon>
        <taxon>Embryophyta</taxon>
        <taxon>Tracheophyta</taxon>
        <taxon>Spermatophyta</taxon>
        <taxon>Magnoliopsida</taxon>
        <taxon>Liliopsida</taxon>
        <taxon>Poales</taxon>
        <taxon>Poaceae</taxon>
        <taxon>PACMAD clade</taxon>
        <taxon>Panicoideae</taxon>
        <taxon>Andropogonodae</taxon>
        <taxon>Andropogoneae</taxon>
        <taxon>Tripsacinae</taxon>
        <taxon>Zea</taxon>
    </lineage>
</organism>
<dbReference type="PROSITE" id="PS51017">
    <property type="entry name" value="CCT"/>
    <property type="match status" value="1"/>
</dbReference>
<proteinExistence type="inferred from homology"/>
<accession>A0A3L6DWY4</accession>
<feature type="region of interest" description="Disordered" evidence="8">
    <location>
        <begin position="283"/>
        <end position="310"/>
    </location>
</feature>
<dbReference type="EMBL" id="NCVQ01000008">
    <property type="protein sequence ID" value="PWZ13235.1"/>
    <property type="molecule type" value="Genomic_DNA"/>
</dbReference>
<evidence type="ECO:0000313" key="13">
    <source>
        <dbReference type="Proteomes" id="UP000251960"/>
    </source>
</evidence>
<evidence type="ECO:0000313" key="12">
    <source>
        <dbReference type="EMBL" id="PWZ13236.1"/>
    </source>
</evidence>
<dbReference type="InterPro" id="IPR001789">
    <property type="entry name" value="Sig_transdc_resp-reg_receiver"/>
</dbReference>
<reference evidence="11 13" key="1">
    <citation type="journal article" date="2018" name="Nat. Genet.">
        <title>Extensive intraspecific gene order and gene structural variations between Mo17 and other maize genomes.</title>
        <authorList>
            <person name="Sun S."/>
            <person name="Zhou Y."/>
            <person name="Chen J."/>
            <person name="Shi J."/>
            <person name="Zhao H."/>
            <person name="Zhao H."/>
            <person name="Song W."/>
            <person name="Zhang M."/>
            <person name="Cui Y."/>
            <person name="Dong X."/>
            <person name="Liu H."/>
            <person name="Ma X."/>
            <person name="Jiao Y."/>
            <person name="Wang B."/>
            <person name="Wei X."/>
            <person name="Stein J.C."/>
            <person name="Glaubitz J.C."/>
            <person name="Lu F."/>
            <person name="Yu G."/>
            <person name="Liang C."/>
            <person name="Fengler K."/>
            <person name="Li B."/>
            <person name="Rafalski A."/>
            <person name="Schnable P.S."/>
            <person name="Ware D.H."/>
            <person name="Buckler E.S."/>
            <person name="Lai J."/>
        </authorList>
    </citation>
    <scope>NUCLEOTIDE SEQUENCE [LARGE SCALE GENOMIC DNA]</scope>
    <source>
        <strain evidence="13">cv. Missouri 17</strain>
        <tissue evidence="11">Seedling</tissue>
    </source>
</reference>
<evidence type="ECO:0000256" key="6">
    <source>
        <dbReference type="PROSITE-ProRule" id="PRU00169"/>
    </source>
</evidence>
<dbReference type="AlphaFoldDB" id="A0A3L6DWY4"/>
<dbReference type="EMBL" id="NCVQ01000008">
    <property type="protein sequence ID" value="PWZ13234.1"/>
    <property type="molecule type" value="Genomic_DNA"/>
</dbReference>
<evidence type="ECO:0000313" key="11">
    <source>
        <dbReference type="EMBL" id="PWZ13234.1"/>
    </source>
</evidence>
<feature type="region of interest" description="Disordered" evidence="8">
    <location>
        <begin position="536"/>
        <end position="563"/>
    </location>
</feature>
<dbReference type="Proteomes" id="UP000251960">
    <property type="component" value="Chromosome 7"/>
</dbReference>
<evidence type="ECO:0000256" key="5">
    <source>
        <dbReference type="ARBA" id="ARBA00023242"/>
    </source>
</evidence>
<dbReference type="Pfam" id="PF00072">
    <property type="entry name" value="Response_reg"/>
    <property type="match status" value="1"/>
</dbReference>
<sequence length="706" mass="78219">MPTCHRPLVSRASGYVAHLSVAEVGPMYIGRGASALSFSHKLRFLPTASFQVATARVREEGEKRLSESTPARGAEVGMGGGLDEAVKVVDLEDGEGEEEAEAAAAEGSSMEMGMLPRMPVRVLLAEGDDSTRHVISALLRKCGYRVAAASDGVKAWDLLKEKSFKVDLVLTEVELPLMSGFLLLSTIMEHDASKNIPVIMMSSHDSVSMVFKCMLKGAADFLVKPIRKNELRNLWQHVWRKQLANGGPNVQHIQREENLAERIQQKTGVTKADNLDRDVPCKNRECSEQESDAQSSCTRSELEAESKQTDNILEYKQSTQRHLSIPSHKNVELNGQTKIQRAKGNNLIPASEDDLSPKKRTCLNENNSERASRDMELVHIMENQQKYNTQWEVDTMRTTSRGNDEKGSIPAHQLELSLRRTDYGKLENHEKNDRRTLNHSTSSAFSLYNCRAVPTLGNAGDGQLCSTSETLVDVENKNGDSADPSQDMTETNRPPIRVVPVPVQGLTFDGQPFWNGTPVASLFYSQSTPPIWNSKTSMWQESTPQATSLPQKSRQNEPNEMGAKPVINAGEQFAMGPPSASGKQLHVEILNDDPRHISPMTGESGISTVLDSTRNTLSSSGCDSISNQITAPTESSNVYKDVPETPSAEGSRHLSQREAALNKFRLKRKDRCFEKKVRYQSRKLLAEQRPRVKGQFVRQDHSIQGS</sequence>
<evidence type="ECO:0000256" key="8">
    <source>
        <dbReference type="SAM" id="MobiDB-lite"/>
    </source>
</evidence>
<evidence type="ECO:0000256" key="4">
    <source>
        <dbReference type="ARBA" id="ARBA00023108"/>
    </source>
</evidence>
<keyword evidence="5 7" id="KW-0539">Nucleus</keyword>